<dbReference type="OrthoDB" id="981365at2"/>
<evidence type="ECO:0000313" key="2">
    <source>
        <dbReference type="Proteomes" id="UP000198393"/>
    </source>
</evidence>
<dbReference type="EMBL" id="FZPD01000003">
    <property type="protein sequence ID" value="SNT04569.1"/>
    <property type="molecule type" value="Genomic_DNA"/>
</dbReference>
<accession>A0A239JFI1</accession>
<reference evidence="1 2" key="1">
    <citation type="submission" date="2017-06" db="EMBL/GenBank/DDBJ databases">
        <authorList>
            <person name="Kim H.J."/>
            <person name="Triplett B.A."/>
        </authorList>
    </citation>
    <scope>NUCLEOTIDE SEQUENCE [LARGE SCALE GENOMIC DNA]</scope>
    <source>
        <strain evidence="1 2">DSM 19307</strain>
    </source>
</reference>
<dbReference type="RefSeq" id="WP_089356855.1">
    <property type="nucleotide sequence ID" value="NZ_FZPD01000003.1"/>
</dbReference>
<gene>
    <name evidence="1" type="ORF">SAMN05421640_2145</name>
</gene>
<dbReference type="AlphaFoldDB" id="A0A239JFI1"/>
<dbReference type="Proteomes" id="UP000198393">
    <property type="component" value="Unassembled WGS sequence"/>
</dbReference>
<proteinExistence type="predicted"/>
<sequence length="136" mass="15748">MKQHLISALLLCTGLLCLGQRVKTVEEHLPTENLEMRKDANKRSNKPKSTNYDFIYVPNADKILYGNQCVLEITHKWGFEYVVEPRNIAGSKNWKGKFLNNLWVKTKLVVTRSPFWKQILRGKIKKCRKMSGDLVG</sequence>
<keyword evidence="2" id="KW-1185">Reference proteome</keyword>
<name>A0A239JFI1_EKHLU</name>
<protein>
    <submittedName>
        <fullName evidence="1">Uncharacterized protein</fullName>
    </submittedName>
</protein>
<evidence type="ECO:0000313" key="1">
    <source>
        <dbReference type="EMBL" id="SNT04569.1"/>
    </source>
</evidence>
<organism evidence="1 2">
    <name type="scientific">Ekhidna lutea</name>
    <dbReference type="NCBI Taxonomy" id="447679"/>
    <lineage>
        <taxon>Bacteria</taxon>
        <taxon>Pseudomonadati</taxon>
        <taxon>Bacteroidota</taxon>
        <taxon>Cytophagia</taxon>
        <taxon>Cytophagales</taxon>
        <taxon>Reichenbachiellaceae</taxon>
        <taxon>Ekhidna</taxon>
    </lineage>
</organism>